<dbReference type="InterPro" id="IPR007685">
    <property type="entry name" value="RelA_SpoT"/>
</dbReference>
<protein>
    <recommendedName>
        <fullName evidence="1">RelA/SpoT domain-containing protein</fullName>
    </recommendedName>
</protein>
<dbReference type="SUPFAM" id="SSF81301">
    <property type="entry name" value="Nucleotidyltransferase"/>
    <property type="match status" value="1"/>
</dbReference>
<name>A0A4R4RSU8_9ACTN</name>
<dbReference type="Gene3D" id="3.30.460.10">
    <property type="entry name" value="Beta Polymerase, domain 2"/>
    <property type="match status" value="1"/>
</dbReference>
<dbReference type="InterPro" id="IPR043519">
    <property type="entry name" value="NT_sf"/>
</dbReference>
<feature type="domain" description="RelA/SpoT" evidence="1">
    <location>
        <begin position="67"/>
        <end position="177"/>
    </location>
</feature>
<evidence type="ECO:0000259" key="1">
    <source>
        <dbReference type="SMART" id="SM00954"/>
    </source>
</evidence>
<dbReference type="SMART" id="SM00954">
    <property type="entry name" value="RelA_SpoT"/>
    <property type="match status" value="1"/>
</dbReference>
<dbReference type="Pfam" id="PF04607">
    <property type="entry name" value="RelA_SpoT"/>
    <property type="match status" value="1"/>
</dbReference>
<evidence type="ECO:0000313" key="2">
    <source>
        <dbReference type="EMBL" id="TDC51862.1"/>
    </source>
</evidence>
<dbReference type="OrthoDB" id="9789634at2"/>
<dbReference type="RefSeq" id="WP_131982114.1">
    <property type="nucleotide sequence ID" value="NZ_SMKL01000019.1"/>
</dbReference>
<reference evidence="2 3" key="1">
    <citation type="submission" date="2019-02" db="EMBL/GenBank/DDBJ databases">
        <title>Draft genome sequences of novel Actinobacteria.</title>
        <authorList>
            <person name="Sahin N."/>
            <person name="Ay H."/>
            <person name="Saygin H."/>
        </authorList>
    </citation>
    <scope>NUCLEOTIDE SEQUENCE [LARGE SCALE GENOMIC DNA]</scope>
    <source>
        <strain evidence="2 3">KC603</strain>
    </source>
</reference>
<comment type="caution">
    <text evidence="2">The sequence shown here is derived from an EMBL/GenBank/DDBJ whole genome shotgun (WGS) entry which is preliminary data.</text>
</comment>
<organism evidence="2 3">
    <name type="scientific">Jiangella ureilytica</name>
    <dbReference type="NCBI Taxonomy" id="2530374"/>
    <lineage>
        <taxon>Bacteria</taxon>
        <taxon>Bacillati</taxon>
        <taxon>Actinomycetota</taxon>
        <taxon>Actinomycetes</taxon>
        <taxon>Jiangellales</taxon>
        <taxon>Jiangellaceae</taxon>
        <taxon>Jiangella</taxon>
    </lineage>
</organism>
<dbReference type="AlphaFoldDB" id="A0A4R4RSU8"/>
<dbReference type="CDD" id="cd05399">
    <property type="entry name" value="NT_Rel-Spo_like"/>
    <property type="match status" value="1"/>
</dbReference>
<gene>
    <name evidence="2" type="ORF">E1212_10660</name>
</gene>
<sequence length="286" mass="31623">MPLPVSKNQIARLGERLASGRATDQDWDLYAEVLDCYDQNTTAVRSGIDAVDWSSVLGRPVDLAVTARTKTLGTLIDKLIRTPAVKLPAIRDISGVRIVGDLFLSEQDRIVEHLVQLFDCPNAKPVDRRVDPISGYRALHVVIVADGLPVEVQVRTELQALWADLYERLADTWGRQIRYGEAPSPGPDGDITLRAAVIAELHALSLESFADLELVRQRAATAISDVARDERELHNSDLDDEALQGFRALLRRHRDDLVRIQSSARVLHGNAKARLAALAEIANRVP</sequence>
<keyword evidence="3" id="KW-1185">Reference proteome</keyword>
<dbReference type="PANTHER" id="PTHR47837:SF1">
    <property type="entry name" value="GTP PYROPHOSPHOKINASE YJBM"/>
    <property type="match status" value="1"/>
</dbReference>
<dbReference type="InterPro" id="IPR052366">
    <property type="entry name" value="GTP_Pyrophosphokinase"/>
</dbReference>
<dbReference type="PANTHER" id="PTHR47837">
    <property type="entry name" value="GTP PYROPHOSPHOKINASE YJBM"/>
    <property type="match status" value="1"/>
</dbReference>
<evidence type="ECO:0000313" key="3">
    <source>
        <dbReference type="Proteomes" id="UP000295621"/>
    </source>
</evidence>
<dbReference type="GO" id="GO:0015969">
    <property type="term" value="P:guanosine tetraphosphate metabolic process"/>
    <property type="evidence" value="ECO:0007669"/>
    <property type="project" value="InterPro"/>
</dbReference>
<dbReference type="EMBL" id="SMKL01000019">
    <property type="protein sequence ID" value="TDC51862.1"/>
    <property type="molecule type" value="Genomic_DNA"/>
</dbReference>
<accession>A0A4R4RSU8</accession>
<dbReference type="Proteomes" id="UP000295621">
    <property type="component" value="Unassembled WGS sequence"/>
</dbReference>
<proteinExistence type="predicted"/>